<keyword evidence="1" id="KW-0812">Transmembrane</keyword>
<protein>
    <submittedName>
        <fullName evidence="2">CpsX protein</fullName>
    </submittedName>
</protein>
<sequence length="409" mass="47734">MKLVVKIRSLPEILALVALGMFLIVSILEVTFYAQYFPRIVYKLVIALSLFLLFIKEWLKRKYDYRAVIGLCTTFLIYIIVGRMNGFSSNVVMGILFIYALRDISFKSVSKTSLIISIFLLSLVIISAKLGIIPNYLEVSGARVRNYLGFRYALFPSILLMNTVSIVFYLKQDRIQYWQWLLLAFSAIWLYVQTDSRLTFYSSCILLIFNLLIKWIPNFFSNLGSAFNIFKLTFIVNAIVSFWFSLTYLNSTNSFINDFLFKLNYMLGDRIYLANKSLQLYGFGLLGRAVEWNGNGLTVEGVRNYQTYLYVDNLYIQILQKYGLLLLALMVSLLTLTLFKVIKSRQWVLAFILILMSFHSMIDDLNLYLHYNIFWILLGSLIYPDYQFSEERYGEVENDSSRRTVREGY</sequence>
<keyword evidence="1" id="KW-0472">Membrane</keyword>
<feature type="transmembrane region" description="Helical" evidence="1">
    <location>
        <begin position="12"/>
        <end position="34"/>
    </location>
</feature>
<name>Q8VM25_9STRE</name>
<gene>
    <name evidence="2" type="primary">cpsX</name>
</gene>
<evidence type="ECO:0000313" key="2">
    <source>
        <dbReference type="EMBL" id="CAC82946.1"/>
    </source>
</evidence>
<accession>Q8VM25</accession>
<dbReference type="AlphaFoldDB" id="Q8VM25"/>
<dbReference type="EMBL" id="AJ301658">
    <property type="protein sequence ID" value="CAC82946.1"/>
    <property type="molecule type" value="Genomic_DNA"/>
</dbReference>
<feature type="transmembrane region" description="Helical" evidence="1">
    <location>
        <begin position="149"/>
        <end position="170"/>
    </location>
</feature>
<evidence type="ECO:0000256" key="1">
    <source>
        <dbReference type="SAM" id="Phobius"/>
    </source>
</evidence>
<reference evidence="2" key="1">
    <citation type="submission" date="2000-11" db="EMBL/GenBank/DDBJ databases">
        <title>Molecular Analysis of Capsulation Loci in Viridans Group Streptococci.</title>
        <authorList>
            <person name="Janssen P.J."/>
            <person name="Follens A."/>
            <person name="Merckx R."/>
            <person name="van Eldere J."/>
        </authorList>
    </citation>
    <scope>NUCLEOTIDE SEQUENCE</scope>
    <source>
        <strain evidence="2">Sv29</strain>
    </source>
</reference>
<proteinExistence type="predicted"/>
<feature type="transmembrane region" description="Helical" evidence="1">
    <location>
        <begin position="229"/>
        <end position="249"/>
    </location>
</feature>
<feature type="transmembrane region" description="Helical" evidence="1">
    <location>
        <begin position="114"/>
        <end position="137"/>
    </location>
</feature>
<feature type="transmembrane region" description="Helical" evidence="1">
    <location>
        <begin position="177"/>
        <end position="192"/>
    </location>
</feature>
<feature type="transmembrane region" description="Helical" evidence="1">
    <location>
        <begin position="322"/>
        <end position="339"/>
    </location>
</feature>
<feature type="transmembrane region" description="Helical" evidence="1">
    <location>
        <begin position="87"/>
        <end position="102"/>
    </location>
</feature>
<feature type="transmembrane region" description="Helical" evidence="1">
    <location>
        <begin position="198"/>
        <end position="217"/>
    </location>
</feature>
<feature type="transmembrane region" description="Helical" evidence="1">
    <location>
        <begin position="40"/>
        <end position="56"/>
    </location>
</feature>
<keyword evidence="1" id="KW-1133">Transmembrane helix</keyword>
<feature type="transmembrane region" description="Helical" evidence="1">
    <location>
        <begin position="346"/>
        <end position="362"/>
    </location>
</feature>
<organism evidence="2">
    <name type="scientific">Streptococcus sp. Sv29</name>
    <dbReference type="NCBI Taxonomy" id="143682"/>
    <lineage>
        <taxon>Bacteria</taxon>
        <taxon>Bacillati</taxon>
        <taxon>Bacillota</taxon>
        <taxon>Bacilli</taxon>
        <taxon>Lactobacillales</taxon>
        <taxon>Streptococcaceae</taxon>
        <taxon>Streptococcus</taxon>
    </lineage>
</organism>